<dbReference type="InterPro" id="IPR007259">
    <property type="entry name" value="GCP"/>
</dbReference>
<dbReference type="GO" id="GO:0043015">
    <property type="term" value="F:gamma-tubulin binding"/>
    <property type="evidence" value="ECO:0007669"/>
    <property type="project" value="InterPro"/>
</dbReference>
<dbReference type="GO" id="GO:0051011">
    <property type="term" value="F:microtubule minus-end binding"/>
    <property type="evidence" value="ECO:0007669"/>
    <property type="project" value="TreeGrafter"/>
</dbReference>
<feature type="domain" description="Gamma tubulin complex component protein N-terminal" evidence="6">
    <location>
        <begin position="2"/>
        <end position="282"/>
    </location>
</feature>
<evidence type="ECO:0000313" key="7">
    <source>
        <dbReference type="EMBL" id="KAJ3051948.1"/>
    </source>
</evidence>
<name>A0AAD5SDJ1_9FUNG</name>
<keyword evidence="3 5" id="KW-0493">Microtubule</keyword>
<keyword evidence="2 5" id="KW-0963">Cytoplasm</keyword>
<evidence type="ECO:0000313" key="8">
    <source>
        <dbReference type="Proteomes" id="UP001212841"/>
    </source>
</evidence>
<dbReference type="GO" id="GO:0031122">
    <property type="term" value="P:cytoplasmic microtubule organization"/>
    <property type="evidence" value="ECO:0007669"/>
    <property type="project" value="TreeGrafter"/>
</dbReference>
<evidence type="ECO:0000256" key="5">
    <source>
        <dbReference type="RuleBase" id="RU363050"/>
    </source>
</evidence>
<dbReference type="GO" id="GO:0005874">
    <property type="term" value="C:microtubule"/>
    <property type="evidence" value="ECO:0007669"/>
    <property type="project" value="UniProtKB-KW"/>
</dbReference>
<accession>A0AAD5SDJ1</accession>
<proteinExistence type="inferred from homology"/>
<sequence>MLHELLLTLSGHPGDVFAPSFNTPARDGEGFSIPPDFPFLHSAERYALERLAVLGYYYQNFTTFINSGRKGTYASRRSNRNDTNGPYGSYFRAFCSTLDKELEEYRELIIECETRILSKLDLETDGGRTPVSYLEHKFAKFHLVFPHINDVISVIDANPAVVHGMRLLNLLHERNATGLPYLREMFTRLLLGTSQVFIKQLVAWVAYGQLIDPHLEFFVRVNRKAGNVEHKGKNGTLAQEQTKWQSEYVLDSSFSPKFIGSNIGDEVLFIGKAVNVINQLDERNGIPEFAFARLSPITEHDLNRSFWTILKKSGMTDNDALSDNIKFEILKRGTITSCLSS</sequence>
<evidence type="ECO:0000256" key="4">
    <source>
        <dbReference type="ARBA" id="ARBA00023212"/>
    </source>
</evidence>
<dbReference type="InterPro" id="IPR041470">
    <property type="entry name" value="GCP_N"/>
</dbReference>
<keyword evidence="8" id="KW-1185">Reference proteome</keyword>
<dbReference type="GO" id="GO:0051225">
    <property type="term" value="P:spindle assembly"/>
    <property type="evidence" value="ECO:0007669"/>
    <property type="project" value="TreeGrafter"/>
</dbReference>
<comment type="caution">
    <text evidence="7">The sequence shown here is derived from an EMBL/GenBank/DDBJ whole genome shotgun (WGS) entry which is preliminary data.</text>
</comment>
<dbReference type="GO" id="GO:0000922">
    <property type="term" value="C:spindle pole"/>
    <property type="evidence" value="ECO:0007669"/>
    <property type="project" value="InterPro"/>
</dbReference>
<dbReference type="Pfam" id="PF17681">
    <property type="entry name" value="GCP_N_terminal"/>
    <property type="match status" value="1"/>
</dbReference>
<comment type="subcellular location">
    <subcellularLocation>
        <location evidence="1 5">Cytoplasm</location>
        <location evidence="1 5">Cytoskeleton</location>
        <location evidence="1 5">Microtubule organizing center</location>
    </subcellularLocation>
</comment>
<dbReference type="EMBL" id="JADGJD010000342">
    <property type="protein sequence ID" value="KAJ3051948.1"/>
    <property type="molecule type" value="Genomic_DNA"/>
</dbReference>
<protein>
    <recommendedName>
        <fullName evidence="5">Spindle pole body component</fullName>
    </recommendedName>
</protein>
<dbReference type="PANTHER" id="PTHR19302">
    <property type="entry name" value="GAMMA TUBULIN COMPLEX PROTEIN"/>
    <property type="match status" value="1"/>
</dbReference>
<evidence type="ECO:0000256" key="2">
    <source>
        <dbReference type="ARBA" id="ARBA00022490"/>
    </source>
</evidence>
<dbReference type="GO" id="GO:0051321">
    <property type="term" value="P:meiotic cell cycle"/>
    <property type="evidence" value="ECO:0007669"/>
    <property type="project" value="TreeGrafter"/>
</dbReference>
<dbReference type="GO" id="GO:0000278">
    <property type="term" value="P:mitotic cell cycle"/>
    <property type="evidence" value="ECO:0007669"/>
    <property type="project" value="TreeGrafter"/>
</dbReference>
<dbReference type="GO" id="GO:0000930">
    <property type="term" value="C:gamma-tubulin complex"/>
    <property type="evidence" value="ECO:0007669"/>
    <property type="project" value="TreeGrafter"/>
</dbReference>
<dbReference type="PANTHER" id="PTHR19302:SF27">
    <property type="entry name" value="GAMMA-TUBULIN COMPLEX COMPONENT 4"/>
    <property type="match status" value="1"/>
</dbReference>
<dbReference type="GO" id="GO:0007020">
    <property type="term" value="P:microtubule nucleation"/>
    <property type="evidence" value="ECO:0007669"/>
    <property type="project" value="InterPro"/>
</dbReference>
<gene>
    <name evidence="7" type="primary">TUBGCP4</name>
    <name evidence="7" type="ORF">HK097_007055</name>
</gene>
<evidence type="ECO:0000256" key="3">
    <source>
        <dbReference type="ARBA" id="ARBA00022701"/>
    </source>
</evidence>
<keyword evidence="4 5" id="KW-0206">Cytoskeleton</keyword>
<evidence type="ECO:0000259" key="6">
    <source>
        <dbReference type="Pfam" id="PF17681"/>
    </source>
</evidence>
<comment type="similarity">
    <text evidence="5">Belongs to the TUBGCP family.</text>
</comment>
<dbReference type="Proteomes" id="UP001212841">
    <property type="component" value="Unassembled WGS sequence"/>
</dbReference>
<dbReference type="AlphaFoldDB" id="A0AAD5SDJ1"/>
<organism evidence="7 8">
    <name type="scientific">Rhizophlyctis rosea</name>
    <dbReference type="NCBI Taxonomy" id="64517"/>
    <lineage>
        <taxon>Eukaryota</taxon>
        <taxon>Fungi</taxon>
        <taxon>Fungi incertae sedis</taxon>
        <taxon>Chytridiomycota</taxon>
        <taxon>Chytridiomycota incertae sedis</taxon>
        <taxon>Chytridiomycetes</taxon>
        <taxon>Rhizophlyctidales</taxon>
        <taxon>Rhizophlyctidaceae</taxon>
        <taxon>Rhizophlyctis</taxon>
    </lineage>
</organism>
<reference evidence="7" key="1">
    <citation type="submission" date="2020-05" db="EMBL/GenBank/DDBJ databases">
        <title>Phylogenomic resolution of chytrid fungi.</title>
        <authorList>
            <person name="Stajich J.E."/>
            <person name="Amses K."/>
            <person name="Simmons R."/>
            <person name="Seto K."/>
            <person name="Myers J."/>
            <person name="Bonds A."/>
            <person name="Quandt C.A."/>
            <person name="Barry K."/>
            <person name="Liu P."/>
            <person name="Grigoriev I."/>
            <person name="Longcore J.E."/>
            <person name="James T.Y."/>
        </authorList>
    </citation>
    <scope>NUCLEOTIDE SEQUENCE</scope>
    <source>
        <strain evidence="7">JEL0318</strain>
    </source>
</reference>
<evidence type="ECO:0000256" key="1">
    <source>
        <dbReference type="ARBA" id="ARBA00004267"/>
    </source>
</evidence>